<name>A0A1T4NPQ2_9ENTE</name>
<dbReference type="STRING" id="263852.SAMN02745116_01495"/>
<feature type="transmembrane region" description="Helical" evidence="1">
    <location>
        <begin position="6"/>
        <end position="29"/>
    </location>
</feature>
<evidence type="ECO:0000313" key="3">
    <source>
        <dbReference type="Proteomes" id="UP000190328"/>
    </source>
</evidence>
<evidence type="ECO:0000313" key="2">
    <source>
        <dbReference type="EMBL" id="SJZ81193.1"/>
    </source>
</evidence>
<dbReference type="Proteomes" id="UP000190328">
    <property type="component" value="Unassembled WGS sequence"/>
</dbReference>
<evidence type="ECO:0000256" key="1">
    <source>
        <dbReference type="SAM" id="Phobius"/>
    </source>
</evidence>
<proteinExistence type="predicted"/>
<keyword evidence="3" id="KW-1185">Reference proteome</keyword>
<keyword evidence="1" id="KW-0472">Membrane</keyword>
<accession>A0A1T4NPQ2</accession>
<feature type="transmembrane region" description="Helical" evidence="1">
    <location>
        <begin position="41"/>
        <end position="61"/>
    </location>
</feature>
<sequence>MKNSVLFAIFISFPLLTTILVQLVVLHLFGLQAKSLHIEIVFLLLFKIFSFIVGKTLPILIRKPTFFTHFFFI</sequence>
<gene>
    <name evidence="2" type="ORF">SAMN02745116_01495</name>
</gene>
<reference evidence="2 3" key="1">
    <citation type="submission" date="2017-02" db="EMBL/GenBank/DDBJ databases">
        <authorList>
            <person name="Peterson S.W."/>
        </authorList>
    </citation>
    <scope>NUCLEOTIDE SEQUENCE [LARGE SCALE GENOMIC DNA]</scope>
    <source>
        <strain evidence="2 3">ATCC BAA-1030</strain>
    </source>
</reference>
<organism evidence="2 3">
    <name type="scientific">Pilibacter termitis</name>
    <dbReference type="NCBI Taxonomy" id="263852"/>
    <lineage>
        <taxon>Bacteria</taxon>
        <taxon>Bacillati</taxon>
        <taxon>Bacillota</taxon>
        <taxon>Bacilli</taxon>
        <taxon>Lactobacillales</taxon>
        <taxon>Enterococcaceae</taxon>
        <taxon>Pilibacter</taxon>
    </lineage>
</organism>
<keyword evidence="1" id="KW-0812">Transmembrane</keyword>
<keyword evidence="1" id="KW-1133">Transmembrane helix</keyword>
<dbReference type="EMBL" id="FUXI01000016">
    <property type="protein sequence ID" value="SJZ81193.1"/>
    <property type="molecule type" value="Genomic_DNA"/>
</dbReference>
<dbReference type="AlphaFoldDB" id="A0A1T4NPQ2"/>
<protein>
    <submittedName>
        <fullName evidence="2">Uncharacterized protein</fullName>
    </submittedName>
</protein>